<feature type="region of interest" description="Disordered" evidence="1">
    <location>
        <begin position="45"/>
        <end position="78"/>
    </location>
</feature>
<dbReference type="Proteomes" id="UP001159641">
    <property type="component" value="Unassembled WGS sequence"/>
</dbReference>
<gene>
    <name evidence="2" type="ORF">J1605_006889</name>
</gene>
<accession>A0AB34H5E7</accession>
<organism evidence="2 3">
    <name type="scientific">Eschrichtius robustus</name>
    <name type="common">California gray whale</name>
    <name type="synonym">Eschrichtius gibbosus</name>
    <dbReference type="NCBI Taxonomy" id="9764"/>
    <lineage>
        <taxon>Eukaryota</taxon>
        <taxon>Metazoa</taxon>
        <taxon>Chordata</taxon>
        <taxon>Craniata</taxon>
        <taxon>Vertebrata</taxon>
        <taxon>Euteleostomi</taxon>
        <taxon>Mammalia</taxon>
        <taxon>Eutheria</taxon>
        <taxon>Laurasiatheria</taxon>
        <taxon>Artiodactyla</taxon>
        <taxon>Whippomorpha</taxon>
        <taxon>Cetacea</taxon>
        <taxon>Mysticeti</taxon>
        <taxon>Eschrichtiidae</taxon>
        <taxon>Eschrichtius</taxon>
    </lineage>
</organism>
<evidence type="ECO:0000313" key="3">
    <source>
        <dbReference type="Proteomes" id="UP001159641"/>
    </source>
</evidence>
<evidence type="ECO:0000313" key="2">
    <source>
        <dbReference type="EMBL" id="KAJ8785929.1"/>
    </source>
</evidence>
<proteinExistence type="predicted"/>
<protein>
    <submittedName>
        <fullName evidence="2">Uncharacterized protein</fullName>
    </submittedName>
</protein>
<feature type="compositionally biased region" description="Polar residues" evidence="1">
    <location>
        <begin position="1"/>
        <end position="11"/>
    </location>
</feature>
<dbReference type="EMBL" id="JAIQCJ010002005">
    <property type="protein sequence ID" value="KAJ8785929.1"/>
    <property type="molecule type" value="Genomic_DNA"/>
</dbReference>
<comment type="caution">
    <text evidence="2">The sequence shown here is derived from an EMBL/GenBank/DDBJ whole genome shotgun (WGS) entry which is preliminary data.</text>
</comment>
<dbReference type="AlphaFoldDB" id="A0AB34H5E7"/>
<name>A0AB34H5E7_ESCRO</name>
<keyword evidence="3" id="KW-1185">Reference proteome</keyword>
<sequence length="242" mass="26105">MPVTDASSGENTEARIGANTLAGPTPRNTRICGEVNQQSAYLVVTNSPTVTPPPPSSQDLPRASQPGPRLQPLRRQREPSILRRAQKAYLGLHPQGTPFLRRTWGGYGASRGQSEPRECGLALASSVIVGRTWPPAPELCLLSGHVWPRSWAGQRDSTPTIAGRTMGPAGRKALEHTGHRARLTLHAEAWLETLSKSPLRLELRSPPVPCGDGQSCPASLEIIARTELLDVYQTLRAQSGPV</sequence>
<evidence type="ECO:0000256" key="1">
    <source>
        <dbReference type="SAM" id="MobiDB-lite"/>
    </source>
</evidence>
<feature type="region of interest" description="Disordered" evidence="1">
    <location>
        <begin position="1"/>
        <end position="31"/>
    </location>
</feature>
<reference evidence="2 3" key="1">
    <citation type="submission" date="2022-11" db="EMBL/GenBank/DDBJ databases">
        <title>Whole genome sequence of Eschrichtius robustus ER-17-0199.</title>
        <authorList>
            <person name="Bruniche-Olsen A."/>
            <person name="Black A.N."/>
            <person name="Fields C.J."/>
            <person name="Walden K."/>
            <person name="Dewoody J.A."/>
        </authorList>
    </citation>
    <scope>NUCLEOTIDE SEQUENCE [LARGE SCALE GENOMIC DNA]</scope>
    <source>
        <strain evidence="2">ER-17-0199</strain>
        <tissue evidence="2">Blubber</tissue>
    </source>
</reference>